<sequence length="187" mass="21890">MFKKSVIRNPKAKGLRVQHAVKTCLLIVLGIWMLYQLKLLLVNLNSRKNGLISTDVSGNKPKYMSNKQSKLTRKSLFRVETQVVSFQSGSDEEQERNNDKKRDEGDEERAQEKMKMLDYQIGEEADIPNLRNTIQTSEDTKYQSEFPFVSKRDEYESFEYSESVVDQDSKQDDFELEIYRSVIKIEE</sequence>
<reference evidence="4" key="2">
    <citation type="submission" date="2025-08" db="UniProtKB">
        <authorList>
            <consortium name="RefSeq"/>
        </authorList>
    </citation>
    <scope>IDENTIFICATION</scope>
    <source>
        <tissue evidence="4">Leaf</tissue>
    </source>
</reference>
<feature type="region of interest" description="Disordered" evidence="1">
    <location>
        <begin position="83"/>
        <end position="111"/>
    </location>
</feature>
<keyword evidence="2" id="KW-0472">Membrane</keyword>
<evidence type="ECO:0000313" key="4">
    <source>
        <dbReference type="RefSeq" id="XP_056687621.1"/>
    </source>
</evidence>
<keyword evidence="2" id="KW-0812">Transmembrane</keyword>
<feature type="compositionally biased region" description="Basic and acidic residues" evidence="1">
    <location>
        <begin position="95"/>
        <end position="111"/>
    </location>
</feature>
<evidence type="ECO:0000313" key="3">
    <source>
        <dbReference type="Proteomes" id="UP000813463"/>
    </source>
</evidence>
<evidence type="ECO:0000256" key="1">
    <source>
        <dbReference type="SAM" id="MobiDB-lite"/>
    </source>
</evidence>
<accession>A0ABM3QW92</accession>
<organism evidence="3 4">
    <name type="scientific">Spinacia oleracea</name>
    <name type="common">Spinach</name>
    <dbReference type="NCBI Taxonomy" id="3562"/>
    <lineage>
        <taxon>Eukaryota</taxon>
        <taxon>Viridiplantae</taxon>
        <taxon>Streptophyta</taxon>
        <taxon>Embryophyta</taxon>
        <taxon>Tracheophyta</taxon>
        <taxon>Spermatophyta</taxon>
        <taxon>Magnoliopsida</taxon>
        <taxon>eudicotyledons</taxon>
        <taxon>Gunneridae</taxon>
        <taxon>Pentapetalae</taxon>
        <taxon>Caryophyllales</taxon>
        <taxon>Chenopodiaceae</taxon>
        <taxon>Chenopodioideae</taxon>
        <taxon>Anserineae</taxon>
        <taxon>Spinacia</taxon>
    </lineage>
</organism>
<reference evidence="3" key="1">
    <citation type="journal article" date="2021" name="Nat. Commun.">
        <title>Genomic analyses provide insights into spinach domestication and the genetic basis of agronomic traits.</title>
        <authorList>
            <person name="Cai X."/>
            <person name="Sun X."/>
            <person name="Xu C."/>
            <person name="Sun H."/>
            <person name="Wang X."/>
            <person name="Ge C."/>
            <person name="Zhang Z."/>
            <person name="Wang Q."/>
            <person name="Fei Z."/>
            <person name="Jiao C."/>
            <person name="Wang Q."/>
        </authorList>
    </citation>
    <scope>NUCLEOTIDE SEQUENCE [LARGE SCALE GENOMIC DNA]</scope>
    <source>
        <strain evidence="3">cv. Varoflay</strain>
    </source>
</reference>
<feature type="transmembrane region" description="Helical" evidence="2">
    <location>
        <begin position="20"/>
        <end position="37"/>
    </location>
</feature>
<name>A0ABM3QW92_SPIOL</name>
<evidence type="ECO:0008006" key="5">
    <source>
        <dbReference type="Google" id="ProtNLM"/>
    </source>
</evidence>
<dbReference type="PANTHER" id="PTHR33700:SF25">
    <property type="entry name" value="TRANSMEMBRANE PROTEIN"/>
    <property type="match status" value="1"/>
</dbReference>
<dbReference type="PANTHER" id="PTHR33700">
    <property type="entry name" value="MYB-LIKE PROTEIN X"/>
    <property type="match status" value="1"/>
</dbReference>
<evidence type="ECO:0000256" key="2">
    <source>
        <dbReference type="SAM" id="Phobius"/>
    </source>
</evidence>
<protein>
    <recommendedName>
        <fullName evidence="5">Transmembrane protein</fullName>
    </recommendedName>
</protein>
<proteinExistence type="predicted"/>
<keyword evidence="3" id="KW-1185">Reference proteome</keyword>
<dbReference type="GeneID" id="130462753"/>
<keyword evidence="2" id="KW-1133">Transmembrane helix</keyword>
<gene>
    <name evidence="4" type="primary">LOC130462753</name>
</gene>
<dbReference type="RefSeq" id="XP_056687621.1">
    <property type="nucleotide sequence ID" value="XM_056831643.1"/>
</dbReference>
<dbReference type="Proteomes" id="UP000813463">
    <property type="component" value="Chromosome 6"/>
</dbReference>